<dbReference type="InterPro" id="IPR002204">
    <property type="entry name" value="3-OH-isobutyrate_DH-rel_CS"/>
</dbReference>
<dbReference type="GO" id="GO:0051287">
    <property type="term" value="F:NAD binding"/>
    <property type="evidence" value="ECO:0007669"/>
    <property type="project" value="InterPro"/>
</dbReference>
<name>A0A0Q3SXI7_9HYPH</name>
<dbReference type="InterPro" id="IPR013328">
    <property type="entry name" value="6PGD_dom2"/>
</dbReference>
<dbReference type="Pfam" id="PF14833">
    <property type="entry name" value="NAD_binding_11"/>
    <property type="match status" value="1"/>
</dbReference>
<reference evidence="9 10" key="1">
    <citation type="submission" date="2015-10" db="EMBL/GenBank/DDBJ databases">
        <title>Draft genome of Bosea thiooxidans.</title>
        <authorList>
            <person name="Wang X."/>
        </authorList>
    </citation>
    <scope>NUCLEOTIDE SEQUENCE [LARGE SCALE GENOMIC DNA]</scope>
    <source>
        <strain evidence="9 10">CGMCC 9174</strain>
    </source>
</reference>
<dbReference type="InterPro" id="IPR006115">
    <property type="entry name" value="6PGDH_NADP-bd"/>
</dbReference>
<dbReference type="InterPro" id="IPR011548">
    <property type="entry name" value="HIBADH"/>
</dbReference>
<evidence type="ECO:0000256" key="3">
    <source>
        <dbReference type="ARBA" id="ARBA00023002"/>
    </source>
</evidence>
<evidence type="ECO:0000256" key="1">
    <source>
        <dbReference type="ARBA" id="ARBA00009080"/>
    </source>
</evidence>
<dbReference type="InterPro" id="IPR015815">
    <property type="entry name" value="HIBADH-related"/>
</dbReference>
<evidence type="ECO:0000256" key="6">
    <source>
        <dbReference type="RuleBase" id="RU910714"/>
    </source>
</evidence>
<comment type="catalytic activity">
    <reaction evidence="6">
        <text>3-hydroxy-2-methylpropanoate + NAD(+) = 2-methyl-3-oxopropanoate + NADH + H(+)</text>
        <dbReference type="Rhea" id="RHEA:17681"/>
        <dbReference type="ChEBI" id="CHEBI:11805"/>
        <dbReference type="ChEBI" id="CHEBI:15378"/>
        <dbReference type="ChEBI" id="CHEBI:57540"/>
        <dbReference type="ChEBI" id="CHEBI:57700"/>
        <dbReference type="ChEBI" id="CHEBI:57945"/>
        <dbReference type="EC" id="1.1.1.31"/>
    </reaction>
</comment>
<dbReference type="GO" id="GO:0050661">
    <property type="term" value="F:NADP binding"/>
    <property type="evidence" value="ECO:0007669"/>
    <property type="project" value="InterPro"/>
</dbReference>
<proteinExistence type="inferred from homology"/>
<dbReference type="PROSITE" id="PS00895">
    <property type="entry name" value="3_HYDROXYISOBUT_DH"/>
    <property type="match status" value="1"/>
</dbReference>
<keyword evidence="2 6" id="KW-0101">Branched-chain amino acid catabolism</keyword>
<dbReference type="Proteomes" id="UP000051562">
    <property type="component" value="Unassembled WGS sequence"/>
</dbReference>
<dbReference type="SUPFAM" id="SSF51735">
    <property type="entry name" value="NAD(P)-binding Rossmann-fold domains"/>
    <property type="match status" value="1"/>
</dbReference>
<dbReference type="STRING" id="53254.SAMN05660750_01947"/>
<protein>
    <recommendedName>
        <fullName evidence="6">3-hydroxyisobutyrate dehydrogenase</fullName>
        <shortName evidence="6">HIBADH</shortName>
        <ecNumber evidence="6">1.1.1.31</ecNumber>
    </recommendedName>
</protein>
<accession>A0A0Q3SXI7</accession>
<dbReference type="FunFam" id="1.10.1040.10:FF:000006">
    <property type="entry name" value="3-hydroxyisobutyrate dehydrogenase"/>
    <property type="match status" value="1"/>
</dbReference>
<comment type="similarity">
    <text evidence="1 6">Belongs to the HIBADH-related family.</text>
</comment>
<feature type="active site" evidence="5">
    <location>
        <position position="168"/>
    </location>
</feature>
<dbReference type="InterPro" id="IPR008927">
    <property type="entry name" value="6-PGluconate_DH-like_C_sf"/>
</dbReference>
<comment type="pathway">
    <text evidence="6">Amino-acid degradation; L-valine degradation.</text>
</comment>
<dbReference type="PANTHER" id="PTHR22981:SF7">
    <property type="entry name" value="3-HYDROXYISOBUTYRATE DEHYDROGENASE, MITOCHONDRIAL"/>
    <property type="match status" value="1"/>
</dbReference>
<keyword evidence="4 6" id="KW-0520">NAD</keyword>
<sequence length="295" mass="29583">MTNIAFIGLGNMGGPMAGNLVKAGHSVQAFDLVQASKDAAAEMGVGIAGSAKAAVAGAEVVVTMLPAGKHVLSVWADILPAVKPGTLLIDSSTIDVDSARKAHALAAEHGCPSLDAPVSGGTGGAKAATLTFMVGGADAAFARGEPVLAKMGRKIVHCGGAGNGQAAKICNNMILGISMIGVSEAFVLAEKLGLAHQALFDVASTSSGQCWSLTTYCPVPGPVPTSPANNDYKPGFASALMLKDLKLSQEAAQAAGASTPLGAAAAQLFALHNAWGEGDMDFSGIIHLLRGRRDA</sequence>
<feature type="domain" description="6-phosphogluconate dehydrogenase NADP-binding" evidence="7">
    <location>
        <begin position="3"/>
        <end position="159"/>
    </location>
</feature>
<dbReference type="InterPro" id="IPR029154">
    <property type="entry name" value="HIBADH-like_NADP-bd"/>
</dbReference>
<evidence type="ECO:0000259" key="8">
    <source>
        <dbReference type="Pfam" id="PF14833"/>
    </source>
</evidence>
<gene>
    <name evidence="9" type="ORF">ARD30_16085</name>
</gene>
<evidence type="ECO:0000259" key="7">
    <source>
        <dbReference type="Pfam" id="PF03446"/>
    </source>
</evidence>
<keyword evidence="3 6" id="KW-0560">Oxidoreductase</keyword>
<dbReference type="NCBIfam" id="TIGR01692">
    <property type="entry name" value="HIBADH"/>
    <property type="match status" value="1"/>
</dbReference>
<dbReference type="GO" id="GO:0008442">
    <property type="term" value="F:3-hydroxyisobutyrate dehydrogenase activity"/>
    <property type="evidence" value="ECO:0007669"/>
    <property type="project" value="UniProtKB-EC"/>
</dbReference>
<evidence type="ECO:0000313" key="10">
    <source>
        <dbReference type="Proteomes" id="UP000051562"/>
    </source>
</evidence>
<comment type="caution">
    <text evidence="9">The sequence shown here is derived from an EMBL/GenBank/DDBJ whole genome shotgun (WGS) entry which is preliminary data.</text>
</comment>
<evidence type="ECO:0000256" key="2">
    <source>
        <dbReference type="ARBA" id="ARBA00022456"/>
    </source>
</evidence>
<evidence type="ECO:0000256" key="5">
    <source>
        <dbReference type="PIRSR" id="PIRSR000103-1"/>
    </source>
</evidence>
<dbReference type="AlphaFoldDB" id="A0A0Q3SXI7"/>
<organism evidence="9 10">
    <name type="scientific">Bosea thiooxidans</name>
    <dbReference type="NCBI Taxonomy" id="53254"/>
    <lineage>
        <taxon>Bacteria</taxon>
        <taxon>Pseudomonadati</taxon>
        <taxon>Pseudomonadota</taxon>
        <taxon>Alphaproteobacteria</taxon>
        <taxon>Hyphomicrobiales</taxon>
        <taxon>Boseaceae</taxon>
        <taxon>Bosea</taxon>
    </lineage>
</organism>
<dbReference type="PANTHER" id="PTHR22981">
    <property type="entry name" value="3-HYDROXYISOBUTYRATE DEHYDROGENASE-RELATED"/>
    <property type="match status" value="1"/>
</dbReference>
<dbReference type="SUPFAM" id="SSF48179">
    <property type="entry name" value="6-phosphogluconate dehydrogenase C-terminal domain-like"/>
    <property type="match status" value="1"/>
</dbReference>
<dbReference type="InterPro" id="IPR036291">
    <property type="entry name" value="NAD(P)-bd_dom_sf"/>
</dbReference>
<dbReference type="PIRSF" id="PIRSF000103">
    <property type="entry name" value="HIBADH"/>
    <property type="match status" value="1"/>
</dbReference>
<evidence type="ECO:0000256" key="4">
    <source>
        <dbReference type="ARBA" id="ARBA00023027"/>
    </source>
</evidence>
<dbReference type="Pfam" id="PF03446">
    <property type="entry name" value="NAD_binding_2"/>
    <property type="match status" value="1"/>
</dbReference>
<keyword evidence="10" id="KW-1185">Reference proteome</keyword>
<evidence type="ECO:0000313" key="9">
    <source>
        <dbReference type="EMBL" id="KQK29970.1"/>
    </source>
</evidence>
<dbReference type="EMBL" id="LMAR01000044">
    <property type="protein sequence ID" value="KQK29970.1"/>
    <property type="molecule type" value="Genomic_DNA"/>
</dbReference>
<dbReference type="UniPathway" id="UPA00362"/>
<dbReference type="Gene3D" id="3.40.50.720">
    <property type="entry name" value="NAD(P)-binding Rossmann-like Domain"/>
    <property type="match status" value="1"/>
</dbReference>
<dbReference type="RefSeq" id="WP_055728770.1">
    <property type="nucleotide sequence ID" value="NZ_LMAR01000044.1"/>
</dbReference>
<dbReference type="Gene3D" id="1.10.1040.10">
    <property type="entry name" value="N-(1-d-carboxylethyl)-l-norvaline Dehydrogenase, domain 2"/>
    <property type="match status" value="1"/>
</dbReference>
<feature type="domain" description="3-hydroxyisobutyrate dehydrogenase-like NAD-binding" evidence="8">
    <location>
        <begin position="162"/>
        <end position="289"/>
    </location>
</feature>
<dbReference type="GO" id="GO:0006574">
    <property type="term" value="P:L-valine catabolic process"/>
    <property type="evidence" value="ECO:0007669"/>
    <property type="project" value="UniProtKB-UniPathway"/>
</dbReference>
<dbReference type="EC" id="1.1.1.31" evidence="6"/>